<dbReference type="InterPro" id="IPR045224">
    <property type="entry name" value="HDZip_class_I_plant"/>
</dbReference>
<evidence type="ECO:0000256" key="10">
    <source>
        <dbReference type="RuleBase" id="RU000682"/>
    </source>
</evidence>
<comment type="subcellular location">
    <subcellularLocation>
        <location evidence="1 9 10">Nucleus</location>
    </subcellularLocation>
</comment>
<dbReference type="InterPro" id="IPR017970">
    <property type="entry name" value="Homeobox_CS"/>
</dbReference>
<feature type="compositionally biased region" description="Gly residues" evidence="13">
    <location>
        <begin position="46"/>
        <end position="61"/>
    </location>
</feature>
<dbReference type="Gene3D" id="1.10.10.60">
    <property type="entry name" value="Homeodomain-like"/>
    <property type="match status" value="1"/>
</dbReference>
<evidence type="ECO:0000259" key="14">
    <source>
        <dbReference type="PROSITE" id="PS50071"/>
    </source>
</evidence>
<dbReference type="GO" id="GO:0043565">
    <property type="term" value="F:sequence-specific DNA binding"/>
    <property type="evidence" value="ECO:0007669"/>
    <property type="project" value="InterPro"/>
</dbReference>
<proteinExistence type="inferred from homology"/>
<keyword evidence="3 9" id="KW-0238">DNA-binding</keyword>
<dbReference type="FunFam" id="1.10.10.60:FF:000274">
    <property type="entry name" value="Homeobox-leucine zipper protein HOX24"/>
    <property type="match status" value="1"/>
</dbReference>
<reference evidence="15" key="1">
    <citation type="submission" date="2015-04" db="UniProtKB">
        <authorList>
            <consortium name="EnsemblPlants"/>
        </authorList>
    </citation>
    <scope>IDENTIFICATION</scope>
</reference>
<dbReference type="InterPro" id="IPR001356">
    <property type="entry name" value="HD"/>
</dbReference>
<evidence type="ECO:0000313" key="15">
    <source>
        <dbReference type="EnsemblPlants" id="OGLUM02G26440.1"/>
    </source>
</evidence>
<dbReference type="GO" id="GO:0045893">
    <property type="term" value="P:positive regulation of DNA-templated transcription"/>
    <property type="evidence" value="ECO:0007669"/>
    <property type="project" value="TreeGrafter"/>
</dbReference>
<dbReference type="InterPro" id="IPR003106">
    <property type="entry name" value="Leu_zip_homeo"/>
</dbReference>
<dbReference type="Pfam" id="PF00046">
    <property type="entry name" value="Homeodomain"/>
    <property type="match status" value="1"/>
</dbReference>
<evidence type="ECO:0000313" key="16">
    <source>
        <dbReference type="Proteomes" id="UP000026961"/>
    </source>
</evidence>
<comment type="function">
    <text evidence="8">Probable transcription factor.</text>
</comment>
<dbReference type="GO" id="GO:0005634">
    <property type="term" value="C:nucleus"/>
    <property type="evidence" value="ECO:0007669"/>
    <property type="project" value="UniProtKB-SubCell"/>
</dbReference>
<evidence type="ECO:0000256" key="7">
    <source>
        <dbReference type="ARBA" id="ARBA00025748"/>
    </source>
</evidence>
<sequence length="261" mass="28511">MESDCQFLVAPPQPHMYYDTAAAAVDEAQFLRQMVTAADHHAAAAGRGGGDGDGGGGGGGGGERKRRFTEEQVRSLETTFHARRAKLEPREKAELARELGLQPRQVAIWFQNKRARWRSKQIEHDYAALRAQYDALHARVESLRQEKLALAAQVDELRGKLNERQDQSGSCDGGGAEGDDDDKRNSVMNASSSGLVEEDYVSCLAVPVVDVSEDGSAACGGSSYEYDHHLDYLGGGQLPDPFCGMPDLWETWPMVEWNAVA</sequence>
<dbReference type="GO" id="GO:0000981">
    <property type="term" value="F:DNA-binding transcription factor activity, RNA polymerase II-specific"/>
    <property type="evidence" value="ECO:0007669"/>
    <property type="project" value="UniProtKB-UniRule"/>
</dbReference>
<dbReference type="PRINTS" id="PR00031">
    <property type="entry name" value="HTHREPRESSR"/>
</dbReference>
<evidence type="ECO:0000256" key="1">
    <source>
        <dbReference type="ARBA" id="ARBA00004123"/>
    </source>
</evidence>
<feature type="domain" description="Homeobox" evidence="14">
    <location>
        <begin position="59"/>
        <end position="120"/>
    </location>
</feature>
<dbReference type="InterPro" id="IPR009057">
    <property type="entry name" value="Homeodomain-like_sf"/>
</dbReference>
<evidence type="ECO:0000256" key="5">
    <source>
        <dbReference type="ARBA" id="ARBA00023163"/>
    </source>
</evidence>
<accession>A0A0D9YVP3</accession>
<dbReference type="PROSITE" id="PS00027">
    <property type="entry name" value="HOMEOBOX_1"/>
    <property type="match status" value="1"/>
</dbReference>
<comment type="function">
    <text evidence="11">Transcription factor.</text>
</comment>
<dbReference type="CDD" id="cd00086">
    <property type="entry name" value="homeodomain"/>
    <property type="match status" value="1"/>
</dbReference>
<keyword evidence="2 11" id="KW-0805">Transcription regulation</keyword>
<evidence type="ECO:0000256" key="12">
    <source>
        <dbReference type="SAM" id="Coils"/>
    </source>
</evidence>
<feature type="DNA-binding region" description="Homeobox" evidence="9">
    <location>
        <begin position="61"/>
        <end position="121"/>
    </location>
</feature>
<name>A0A0D9YVP3_9ORYZ</name>
<dbReference type="AlphaFoldDB" id="A0A0D9YVP3"/>
<dbReference type="Proteomes" id="UP000026961">
    <property type="component" value="Chromosome 2"/>
</dbReference>
<keyword evidence="12" id="KW-0175">Coiled coil</keyword>
<evidence type="ECO:0000256" key="6">
    <source>
        <dbReference type="ARBA" id="ARBA00023242"/>
    </source>
</evidence>
<dbReference type="SUPFAM" id="SSF46689">
    <property type="entry name" value="Homeodomain-like"/>
    <property type="match status" value="1"/>
</dbReference>
<evidence type="ECO:0000256" key="13">
    <source>
        <dbReference type="SAM" id="MobiDB-lite"/>
    </source>
</evidence>
<dbReference type="Pfam" id="PF02183">
    <property type="entry name" value="HALZ"/>
    <property type="match status" value="1"/>
</dbReference>
<protein>
    <recommendedName>
        <fullName evidence="11">Homeobox-leucine zipper protein</fullName>
    </recommendedName>
    <alternativeName>
        <fullName evidence="11">HD-ZIP protein</fullName>
    </alternativeName>
    <alternativeName>
        <fullName evidence="11">Homeodomain transcription factor</fullName>
    </alternativeName>
</protein>
<organism evidence="15">
    <name type="scientific">Oryza glumipatula</name>
    <dbReference type="NCBI Taxonomy" id="40148"/>
    <lineage>
        <taxon>Eukaryota</taxon>
        <taxon>Viridiplantae</taxon>
        <taxon>Streptophyta</taxon>
        <taxon>Embryophyta</taxon>
        <taxon>Tracheophyta</taxon>
        <taxon>Spermatophyta</taxon>
        <taxon>Magnoliopsida</taxon>
        <taxon>Liliopsida</taxon>
        <taxon>Poales</taxon>
        <taxon>Poaceae</taxon>
        <taxon>BOP clade</taxon>
        <taxon>Oryzoideae</taxon>
        <taxon>Oryzeae</taxon>
        <taxon>Oryzinae</taxon>
        <taxon>Oryza</taxon>
    </lineage>
</organism>
<feature type="coiled-coil region" evidence="12">
    <location>
        <begin position="126"/>
        <end position="160"/>
    </location>
</feature>
<evidence type="ECO:0000256" key="3">
    <source>
        <dbReference type="ARBA" id="ARBA00023125"/>
    </source>
</evidence>
<keyword evidence="6 9" id="KW-0539">Nucleus</keyword>
<evidence type="ECO:0000256" key="8">
    <source>
        <dbReference type="ARBA" id="ARBA00037260"/>
    </source>
</evidence>
<feature type="region of interest" description="Disordered" evidence="13">
    <location>
        <begin position="161"/>
        <end position="188"/>
    </location>
</feature>
<feature type="region of interest" description="Disordered" evidence="13">
    <location>
        <begin position="42"/>
        <end position="67"/>
    </location>
</feature>
<dbReference type="Gramene" id="OGLUM02G26440.1">
    <property type="protein sequence ID" value="OGLUM02G26440.1"/>
    <property type="gene ID" value="OGLUM02G26440"/>
</dbReference>
<evidence type="ECO:0000256" key="4">
    <source>
        <dbReference type="ARBA" id="ARBA00023155"/>
    </source>
</evidence>
<evidence type="ECO:0000256" key="9">
    <source>
        <dbReference type="PROSITE-ProRule" id="PRU00108"/>
    </source>
</evidence>
<dbReference type="HOGENOM" id="CLU_071718_1_0_1"/>
<dbReference type="EnsemblPlants" id="OGLUM02G26440.1">
    <property type="protein sequence ID" value="OGLUM02G26440.1"/>
    <property type="gene ID" value="OGLUM02G26440"/>
</dbReference>
<dbReference type="PANTHER" id="PTHR24326">
    <property type="entry name" value="HOMEOBOX-LEUCINE ZIPPER PROTEIN"/>
    <property type="match status" value="1"/>
</dbReference>
<dbReference type="InterPro" id="IPR000047">
    <property type="entry name" value="HTH_motif"/>
</dbReference>
<comment type="similarity">
    <text evidence="7 11">Belongs to the HD-ZIP homeobox family. Class I subfamily.</text>
</comment>
<dbReference type="PANTHER" id="PTHR24326:SF341">
    <property type="entry name" value="HOMEOBOX-LEUCINE ZIPPER PROTEIN HOX24"/>
    <property type="match status" value="1"/>
</dbReference>
<dbReference type="SMART" id="SM00389">
    <property type="entry name" value="HOX"/>
    <property type="match status" value="1"/>
</dbReference>
<keyword evidence="4 9" id="KW-0371">Homeobox</keyword>
<dbReference type="eggNOG" id="KOG0483">
    <property type="taxonomic scope" value="Eukaryota"/>
</dbReference>
<evidence type="ECO:0000256" key="11">
    <source>
        <dbReference type="RuleBase" id="RU369038"/>
    </source>
</evidence>
<keyword evidence="5 11" id="KW-0804">Transcription</keyword>
<reference evidence="15" key="2">
    <citation type="submission" date="2018-05" db="EMBL/GenBank/DDBJ databases">
        <title>OgluRS3 (Oryza glumaepatula Reference Sequence Version 3).</title>
        <authorList>
            <person name="Zhang J."/>
            <person name="Kudrna D."/>
            <person name="Lee S."/>
            <person name="Talag J."/>
            <person name="Welchert J."/>
            <person name="Wing R.A."/>
        </authorList>
    </citation>
    <scope>NUCLEOTIDE SEQUENCE [LARGE SCALE GENOMIC DNA]</scope>
</reference>
<keyword evidence="16" id="KW-1185">Reference proteome</keyword>
<dbReference type="PROSITE" id="PS50071">
    <property type="entry name" value="HOMEOBOX_2"/>
    <property type="match status" value="1"/>
</dbReference>
<evidence type="ECO:0000256" key="2">
    <source>
        <dbReference type="ARBA" id="ARBA00023015"/>
    </source>
</evidence>